<evidence type="ECO:0000313" key="3">
    <source>
        <dbReference type="Proteomes" id="UP000595662"/>
    </source>
</evidence>
<name>A0A7T6XM98_PENDI</name>
<feature type="transmembrane region" description="Helical" evidence="1">
    <location>
        <begin position="12"/>
        <end position="31"/>
    </location>
</feature>
<dbReference type="RefSeq" id="XP_065956758.1">
    <property type="nucleotide sequence ID" value="XM_066101675.1"/>
</dbReference>
<accession>A0A7T6XM98</accession>
<protein>
    <submittedName>
        <fullName evidence="2">Uncharacterized protein</fullName>
    </submittedName>
</protein>
<dbReference type="GeneID" id="90952963"/>
<dbReference type="AlphaFoldDB" id="A0A7T6XM98"/>
<dbReference type="EMBL" id="CP060775">
    <property type="protein sequence ID" value="QQK43603.1"/>
    <property type="molecule type" value="Genomic_DNA"/>
</dbReference>
<evidence type="ECO:0000313" key="2">
    <source>
        <dbReference type="EMBL" id="QQK43603.1"/>
    </source>
</evidence>
<dbReference type="Proteomes" id="UP000595662">
    <property type="component" value="Chromosome 2"/>
</dbReference>
<keyword evidence="1" id="KW-0812">Transmembrane</keyword>
<keyword evidence="1" id="KW-0472">Membrane</keyword>
<proteinExistence type="predicted"/>
<organism evidence="2 3">
    <name type="scientific">Penicillium digitatum</name>
    <name type="common">Green mold</name>
    <dbReference type="NCBI Taxonomy" id="36651"/>
    <lineage>
        <taxon>Eukaryota</taxon>
        <taxon>Fungi</taxon>
        <taxon>Dikarya</taxon>
        <taxon>Ascomycota</taxon>
        <taxon>Pezizomycotina</taxon>
        <taxon>Eurotiomycetes</taxon>
        <taxon>Eurotiomycetidae</taxon>
        <taxon>Eurotiales</taxon>
        <taxon>Aspergillaceae</taxon>
        <taxon>Penicillium</taxon>
    </lineage>
</organism>
<keyword evidence="1" id="KW-1133">Transmembrane helix</keyword>
<sequence length="75" mass="8108">MDVTYDNLIHTTFHGFASFAVISTIANYGWLHVSAGKFFMAATALSPARGHPLISLPVTKCLCATNPSCLPRELI</sequence>
<gene>
    <name evidence="2" type="ORF">Pdw03_7504</name>
</gene>
<reference evidence="2 3" key="1">
    <citation type="submission" date="2020-08" db="EMBL/GenBank/DDBJ databases">
        <title>The completed genome sequence of the pathogenic ascomycete fungus Penicillium digitatum.</title>
        <authorList>
            <person name="Wang M."/>
        </authorList>
    </citation>
    <scope>NUCLEOTIDE SEQUENCE [LARGE SCALE GENOMIC DNA]</scope>
    <source>
        <strain evidence="2 3">PdW03</strain>
    </source>
</reference>
<evidence type="ECO:0000256" key="1">
    <source>
        <dbReference type="SAM" id="Phobius"/>
    </source>
</evidence>